<dbReference type="Proteomes" id="UP000269945">
    <property type="component" value="Unassembled WGS sequence"/>
</dbReference>
<evidence type="ECO:0000313" key="3">
    <source>
        <dbReference type="Proteomes" id="UP000269945"/>
    </source>
</evidence>
<comment type="caution">
    <text evidence="2">The sequence shown here is derived from an EMBL/GenBank/DDBJ whole genome shotgun (WGS) entry which is preliminary data.</text>
</comment>
<dbReference type="AlphaFoldDB" id="A0A9X9M5S1"/>
<keyword evidence="3" id="KW-1185">Reference proteome</keyword>
<sequence length="54" mass="5986">MHFHGLGLLYNSPCREKGLSLAHLSCPPWFPAEPGMEGFQHLGQRQDSRPAGPE</sequence>
<accession>A0A9X9M5S1</accession>
<name>A0A9X9M5S1_GULGU</name>
<feature type="non-terminal residue" evidence="2">
    <location>
        <position position="54"/>
    </location>
</feature>
<protein>
    <submittedName>
        <fullName evidence="2">Uncharacterized protein</fullName>
    </submittedName>
</protein>
<evidence type="ECO:0000313" key="2">
    <source>
        <dbReference type="EMBL" id="VCX37257.1"/>
    </source>
</evidence>
<proteinExistence type="predicted"/>
<dbReference type="EMBL" id="CYRY02043106">
    <property type="protein sequence ID" value="VCX37257.1"/>
    <property type="molecule type" value="Genomic_DNA"/>
</dbReference>
<reference evidence="2 3" key="1">
    <citation type="submission" date="2018-10" db="EMBL/GenBank/DDBJ databases">
        <authorList>
            <person name="Ekblom R."/>
            <person name="Jareborg N."/>
        </authorList>
    </citation>
    <scope>NUCLEOTIDE SEQUENCE [LARGE SCALE GENOMIC DNA]</scope>
    <source>
        <tissue evidence="2">Muscle</tissue>
    </source>
</reference>
<organism evidence="2 3">
    <name type="scientific">Gulo gulo</name>
    <name type="common">Wolverine</name>
    <name type="synonym">Gluton</name>
    <dbReference type="NCBI Taxonomy" id="48420"/>
    <lineage>
        <taxon>Eukaryota</taxon>
        <taxon>Metazoa</taxon>
        <taxon>Chordata</taxon>
        <taxon>Craniata</taxon>
        <taxon>Vertebrata</taxon>
        <taxon>Euteleostomi</taxon>
        <taxon>Mammalia</taxon>
        <taxon>Eutheria</taxon>
        <taxon>Laurasiatheria</taxon>
        <taxon>Carnivora</taxon>
        <taxon>Caniformia</taxon>
        <taxon>Musteloidea</taxon>
        <taxon>Mustelidae</taxon>
        <taxon>Guloninae</taxon>
        <taxon>Gulo</taxon>
    </lineage>
</organism>
<gene>
    <name evidence="2" type="ORF">BN2614_LOCUS11</name>
</gene>
<evidence type="ECO:0000256" key="1">
    <source>
        <dbReference type="SAM" id="MobiDB-lite"/>
    </source>
</evidence>
<feature type="region of interest" description="Disordered" evidence="1">
    <location>
        <begin position="35"/>
        <end position="54"/>
    </location>
</feature>